<dbReference type="Gene3D" id="1.10.150.50">
    <property type="entry name" value="Transcription Factor, Ets-1"/>
    <property type="match status" value="1"/>
</dbReference>
<feature type="region of interest" description="Disordered" evidence="4">
    <location>
        <begin position="162"/>
        <end position="358"/>
    </location>
</feature>
<evidence type="ECO:0000259" key="5">
    <source>
        <dbReference type="PROSITE" id="PS50105"/>
    </source>
</evidence>
<feature type="compositionally biased region" description="Polar residues" evidence="4">
    <location>
        <begin position="162"/>
        <end position="196"/>
    </location>
</feature>
<dbReference type="VEuPathDB" id="VectorBase:BGLAX_041878"/>
<keyword evidence="1" id="KW-0597">Phosphoprotein</keyword>
<dbReference type="GO" id="GO:0030425">
    <property type="term" value="C:dendrite"/>
    <property type="evidence" value="ECO:0007669"/>
    <property type="project" value="TreeGrafter"/>
</dbReference>
<feature type="compositionally biased region" description="Basic residues" evidence="4">
    <location>
        <begin position="208"/>
        <end position="217"/>
    </location>
</feature>
<feature type="compositionally biased region" description="Low complexity" evidence="4">
    <location>
        <begin position="324"/>
        <end position="334"/>
    </location>
</feature>
<dbReference type="Proteomes" id="UP000076420">
    <property type="component" value="Unassembled WGS sequence"/>
</dbReference>
<evidence type="ECO:0000313" key="7">
    <source>
        <dbReference type="Proteomes" id="UP000076420"/>
    </source>
</evidence>
<dbReference type="InterPro" id="IPR043446">
    <property type="entry name" value="Neurabin-like"/>
</dbReference>
<dbReference type="PANTHER" id="PTHR16154">
    <property type="entry name" value="NEURABIN"/>
    <property type="match status" value="1"/>
</dbReference>
<dbReference type="PROSITE" id="PS50105">
    <property type="entry name" value="SAM_DOMAIN"/>
    <property type="match status" value="1"/>
</dbReference>
<protein>
    <recommendedName>
        <fullName evidence="5">SAM domain-containing protein</fullName>
    </recommendedName>
</protein>
<evidence type="ECO:0000256" key="4">
    <source>
        <dbReference type="SAM" id="MobiDB-lite"/>
    </source>
</evidence>
<evidence type="ECO:0000313" key="6">
    <source>
        <dbReference type="EnsemblMetazoa" id="BGLB037911-PC"/>
    </source>
</evidence>
<feature type="domain" description="SAM" evidence="5">
    <location>
        <begin position="432"/>
        <end position="495"/>
    </location>
</feature>
<dbReference type="GO" id="GO:0019722">
    <property type="term" value="P:calcium-mediated signaling"/>
    <property type="evidence" value="ECO:0007669"/>
    <property type="project" value="TreeGrafter"/>
</dbReference>
<dbReference type="SMART" id="SM00454">
    <property type="entry name" value="SAM"/>
    <property type="match status" value="1"/>
</dbReference>
<evidence type="ECO:0000256" key="1">
    <source>
        <dbReference type="ARBA" id="ARBA00022553"/>
    </source>
</evidence>
<feature type="compositionally biased region" description="Basic and acidic residues" evidence="4">
    <location>
        <begin position="245"/>
        <end position="268"/>
    </location>
</feature>
<dbReference type="PANTHER" id="PTHR16154:SF6">
    <property type="entry name" value="SPINOPHILIN, ISOFORM J"/>
    <property type="match status" value="1"/>
</dbReference>
<accession>A0A2C9M306</accession>
<feature type="coiled-coil region" evidence="3">
    <location>
        <begin position="12"/>
        <end position="53"/>
    </location>
</feature>
<feature type="region of interest" description="Disordered" evidence="4">
    <location>
        <begin position="498"/>
        <end position="521"/>
    </location>
</feature>
<organism evidence="6 7">
    <name type="scientific">Biomphalaria glabrata</name>
    <name type="common">Bloodfluke planorb</name>
    <name type="synonym">Freshwater snail</name>
    <dbReference type="NCBI Taxonomy" id="6526"/>
    <lineage>
        <taxon>Eukaryota</taxon>
        <taxon>Metazoa</taxon>
        <taxon>Spiralia</taxon>
        <taxon>Lophotrochozoa</taxon>
        <taxon>Mollusca</taxon>
        <taxon>Gastropoda</taxon>
        <taxon>Heterobranchia</taxon>
        <taxon>Euthyneura</taxon>
        <taxon>Panpulmonata</taxon>
        <taxon>Hygrophila</taxon>
        <taxon>Lymnaeoidea</taxon>
        <taxon>Planorbidae</taxon>
        <taxon>Biomphalaria</taxon>
    </lineage>
</organism>
<evidence type="ECO:0000256" key="3">
    <source>
        <dbReference type="SAM" id="Coils"/>
    </source>
</evidence>
<dbReference type="InterPro" id="IPR013761">
    <property type="entry name" value="SAM/pointed_sf"/>
</dbReference>
<keyword evidence="2 3" id="KW-0175">Coiled coil</keyword>
<dbReference type="GO" id="GO:0005737">
    <property type="term" value="C:cytoplasm"/>
    <property type="evidence" value="ECO:0007669"/>
    <property type="project" value="TreeGrafter"/>
</dbReference>
<proteinExistence type="predicted"/>
<dbReference type="VEuPathDB" id="VectorBase:BGLB037911"/>
<dbReference type="FunFam" id="1.10.150.50:FF:000008">
    <property type="entry name" value="Neurabin-1 isoform 1-like protein"/>
    <property type="match status" value="1"/>
</dbReference>
<evidence type="ECO:0000256" key="2">
    <source>
        <dbReference type="ARBA" id="ARBA00023054"/>
    </source>
</evidence>
<dbReference type="SUPFAM" id="SSF47769">
    <property type="entry name" value="SAM/Pointed domain"/>
    <property type="match status" value="1"/>
</dbReference>
<reference evidence="6" key="1">
    <citation type="submission" date="2020-05" db="UniProtKB">
        <authorList>
            <consortium name="EnsemblMetazoa"/>
        </authorList>
    </citation>
    <scope>IDENTIFICATION</scope>
    <source>
        <strain evidence="6">BB02</strain>
    </source>
</reference>
<dbReference type="Pfam" id="PF07647">
    <property type="entry name" value="SAM_2"/>
    <property type="match status" value="1"/>
</dbReference>
<dbReference type="AlphaFoldDB" id="A0A2C9M306"/>
<dbReference type="GO" id="GO:0051015">
    <property type="term" value="F:actin filament binding"/>
    <property type="evidence" value="ECO:0007669"/>
    <property type="project" value="TreeGrafter"/>
</dbReference>
<dbReference type="InterPro" id="IPR001660">
    <property type="entry name" value="SAM"/>
</dbReference>
<gene>
    <name evidence="6" type="primary">106055533</name>
</gene>
<dbReference type="OrthoDB" id="62701at2759"/>
<dbReference type="EnsemblMetazoa" id="BGLB037911-RC">
    <property type="protein sequence ID" value="BGLB037911-PC"/>
    <property type="gene ID" value="BGLB037911"/>
</dbReference>
<dbReference type="CDD" id="cd09512">
    <property type="entry name" value="SAM_Neurabin-like"/>
    <property type="match status" value="1"/>
</dbReference>
<dbReference type="GO" id="GO:0015629">
    <property type="term" value="C:actin cytoskeleton"/>
    <property type="evidence" value="ECO:0007669"/>
    <property type="project" value="TreeGrafter"/>
</dbReference>
<dbReference type="GO" id="GO:0007015">
    <property type="term" value="P:actin filament organization"/>
    <property type="evidence" value="ECO:0007669"/>
    <property type="project" value="TreeGrafter"/>
</dbReference>
<dbReference type="GO" id="GO:0031175">
    <property type="term" value="P:neuron projection development"/>
    <property type="evidence" value="ECO:0007669"/>
    <property type="project" value="TreeGrafter"/>
</dbReference>
<feature type="compositionally biased region" description="Polar residues" evidence="4">
    <location>
        <begin position="231"/>
        <end position="244"/>
    </location>
</feature>
<sequence>MMVASQSQHIELEKKVKELGALEKKYHKAKKLIKDYQQREKDFIQERESLFEQQNEKDQQYNSLVKSLKDRIFTLERDLTVAQKAAGLPLQAPGIDEVDIPVYQSKPAQLVMATMNGLEEPLSPLNQSAEDVLEISTSSEISDLAGSPDEADLSFEKIQSLSSSPLGASMATSKTALESQSEFDSLVNSSPLLDSSATRDRANLGNLAHRRPPSKKGKSQDSADEQDSSSTRSELTENGSIHSSTTDHAESGLDMWNKHDSDSTVRKSEFKKRKQQAEVKPSPTAPVSPGPLLGANVLRPPVAPKPKKTDTLGPPELTRDDSPSDTSSSVSQTSYDPNRPNEGTSELPDSIADDLSSNSDGGVTLVSAKASPSAKAASINSDVTSSMMVTEPEIDRSGRFVLNISGTPSAEENVALNKKGQNQIHSGPINEWSVEHVCHWLAANDFEKYSAAFREKNLTGSQLLLLDSSKMKALGISTSKDRDTLKKKIKEVKVNAEREKKLQEKERKLKEKEQKRMSKKK</sequence>
<name>A0A2C9M306_BIOGL</name>
<dbReference type="GO" id="GO:0014069">
    <property type="term" value="C:postsynaptic density"/>
    <property type="evidence" value="ECO:0007669"/>
    <property type="project" value="TreeGrafter"/>
</dbReference>